<feature type="domain" description="ENPP1-3/EXOG-like endonuclease/phosphodiesterase" evidence="3">
    <location>
        <begin position="40"/>
        <end position="282"/>
    </location>
</feature>
<evidence type="ECO:0000313" key="5">
    <source>
        <dbReference type="EMBL" id="UOB18405.1"/>
    </source>
</evidence>
<dbReference type="GO" id="GO:0004519">
    <property type="term" value="F:endonuclease activity"/>
    <property type="evidence" value="ECO:0007669"/>
    <property type="project" value="UniProtKB-KW"/>
</dbReference>
<dbReference type="PANTHER" id="PTHR13966:SF5">
    <property type="entry name" value="ENDONUCLEASE G, MITOCHONDRIAL"/>
    <property type="match status" value="1"/>
</dbReference>
<dbReference type="InterPro" id="IPR020821">
    <property type="entry name" value="ENPP1-3/EXOG-like_nuc-like"/>
</dbReference>
<protein>
    <submittedName>
        <fullName evidence="5">DNA/RNA non-specific endonuclease</fullName>
    </submittedName>
</protein>
<evidence type="ECO:0000313" key="6">
    <source>
        <dbReference type="Proteomes" id="UP000831290"/>
    </source>
</evidence>
<feature type="domain" description="DNA/RNA non-specific endonuclease/pyrophosphatase/phosphodiesterase" evidence="4">
    <location>
        <begin position="39"/>
        <end position="276"/>
    </location>
</feature>
<dbReference type="InterPro" id="IPR001604">
    <property type="entry name" value="Endo_G_ENPP1-like_dom"/>
</dbReference>
<dbReference type="PANTHER" id="PTHR13966">
    <property type="entry name" value="ENDONUCLEASE RELATED"/>
    <property type="match status" value="1"/>
</dbReference>
<organism evidence="5 6">
    <name type="scientific">Abyssalbus ytuae</name>
    <dbReference type="NCBI Taxonomy" id="2926907"/>
    <lineage>
        <taxon>Bacteria</taxon>
        <taxon>Pseudomonadati</taxon>
        <taxon>Bacteroidota</taxon>
        <taxon>Flavobacteriia</taxon>
        <taxon>Flavobacteriales</taxon>
        <taxon>Flavobacteriaceae</taxon>
        <taxon>Abyssalbus</taxon>
    </lineage>
</organism>
<dbReference type="GO" id="GO:0046872">
    <property type="term" value="F:metal ion binding"/>
    <property type="evidence" value="ECO:0007669"/>
    <property type="project" value="UniProtKB-KW"/>
</dbReference>
<dbReference type="InterPro" id="IPR040255">
    <property type="entry name" value="Non-specific_endonuclease"/>
</dbReference>
<dbReference type="SUPFAM" id="SSF54060">
    <property type="entry name" value="His-Me finger endonucleases"/>
    <property type="match status" value="1"/>
</dbReference>
<dbReference type="SMART" id="SM00892">
    <property type="entry name" value="Endonuclease_NS"/>
    <property type="match status" value="1"/>
</dbReference>
<keyword evidence="6" id="KW-1185">Reference proteome</keyword>
<dbReference type="InterPro" id="IPR044925">
    <property type="entry name" value="His-Me_finger_sf"/>
</dbReference>
<feature type="active site" description="Proton acceptor" evidence="1">
    <location>
        <position position="110"/>
    </location>
</feature>
<gene>
    <name evidence="5" type="ORF">MQE35_03735</name>
</gene>
<accession>A0A9E6ZPY4</accession>
<sequence>MAYAANFIEGFEILPPKINESEKQKFGKEIGNEDNFYLEYSNFSLLHNPLRKFAYYTAANIDGEKFKKITRKDIFPEGRDKWQKDNRISGEYQLGHELYKAVRSDFDKGHLTKREDVQWGENENVAIQAARSTFYFTNAVPQVDRLNRGIWKQIENYILHSEVVKNNFKVSLFTGPVLQEQDPCFVTKVNKKVLRLPYLFWKVIYYLKNDKLFYTGFLTSQKGLLEKKRIIEPVNRCLTSPQAPFLNFKDAETYQVNIALIEKLTRLNFTKAGEVFKNNKPEKLILAGIDIRSGKEMDFTNVSMNVKL</sequence>
<keyword evidence="5" id="KW-0540">Nuclease</keyword>
<dbReference type="Gene3D" id="3.40.570.10">
    <property type="entry name" value="Extracellular Endonuclease, subunit A"/>
    <property type="match status" value="1"/>
</dbReference>
<dbReference type="SMART" id="SM00477">
    <property type="entry name" value="NUC"/>
    <property type="match status" value="1"/>
</dbReference>
<dbReference type="RefSeq" id="WP_255844603.1">
    <property type="nucleotide sequence ID" value="NZ_CP094358.1"/>
</dbReference>
<name>A0A9E6ZPY4_9FLAO</name>
<dbReference type="InterPro" id="IPR044929">
    <property type="entry name" value="DNA/RNA_non-sp_Endonuclease_sf"/>
</dbReference>
<evidence type="ECO:0000259" key="3">
    <source>
        <dbReference type="SMART" id="SM00477"/>
    </source>
</evidence>
<dbReference type="AlphaFoldDB" id="A0A9E6ZPY4"/>
<dbReference type="KEGG" id="fbm:MQE35_03735"/>
<keyword evidence="5" id="KW-0378">Hydrolase</keyword>
<dbReference type="Pfam" id="PF01223">
    <property type="entry name" value="Endonuclease_NS"/>
    <property type="match status" value="1"/>
</dbReference>
<evidence type="ECO:0000256" key="2">
    <source>
        <dbReference type="PIRSR" id="PIRSR640255-2"/>
    </source>
</evidence>
<proteinExistence type="predicted"/>
<keyword evidence="5" id="KW-0255">Endonuclease</keyword>
<evidence type="ECO:0000259" key="4">
    <source>
        <dbReference type="SMART" id="SM00892"/>
    </source>
</evidence>
<feature type="binding site" evidence="2">
    <location>
        <position position="147"/>
    </location>
    <ligand>
        <name>Mg(2+)</name>
        <dbReference type="ChEBI" id="CHEBI:18420"/>
        <note>catalytic</note>
    </ligand>
</feature>
<evidence type="ECO:0000256" key="1">
    <source>
        <dbReference type="PIRSR" id="PIRSR640255-1"/>
    </source>
</evidence>
<dbReference type="EMBL" id="CP094358">
    <property type="protein sequence ID" value="UOB18405.1"/>
    <property type="molecule type" value="Genomic_DNA"/>
</dbReference>
<dbReference type="GO" id="GO:0003676">
    <property type="term" value="F:nucleic acid binding"/>
    <property type="evidence" value="ECO:0007669"/>
    <property type="project" value="InterPro"/>
</dbReference>
<keyword evidence="2" id="KW-0479">Metal-binding</keyword>
<reference evidence="5" key="1">
    <citation type="submission" date="2022-03" db="EMBL/GenBank/DDBJ databases">
        <title>Description of Abyssus ytuae gen. nov., sp. nov., a novel member of the family Flavobacteriaceae isolated from the sediment of Mariana Trench.</title>
        <authorList>
            <person name="Zhang J."/>
            <person name="Xu X."/>
        </authorList>
    </citation>
    <scope>NUCLEOTIDE SEQUENCE</scope>
    <source>
        <strain evidence="5">MT3330</strain>
    </source>
</reference>
<dbReference type="Proteomes" id="UP000831290">
    <property type="component" value="Chromosome"/>
</dbReference>
<dbReference type="GO" id="GO:0016787">
    <property type="term" value="F:hydrolase activity"/>
    <property type="evidence" value="ECO:0007669"/>
    <property type="project" value="InterPro"/>
</dbReference>